<feature type="compositionally biased region" description="Polar residues" evidence="1">
    <location>
        <begin position="63"/>
        <end position="84"/>
    </location>
</feature>
<dbReference type="GeneID" id="6085676"/>
<proteinExistence type="predicted"/>
<sequence>MTPLSHLPFERRANFYEGSICPTKWSRSQMVVNATMSLMARIVSFRKGAKRKKQLTEWRKNEISTNLRPPQSTPPSCLQSRRLI</sequence>
<dbReference type="Proteomes" id="UP000001194">
    <property type="component" value="Unassembled WGS sequence"/>
</dbReference>
<dbReference type="HOGENOM" id="CLU_2527862_0_0_1"/>
<keyword evidence="3" id="KW-1185">Reference proteome</keyword>
<evidence type="ECO:0000256" key="1">
    <source>
        <dbReference type="SAM" id="MobiDB-lite"/>
    </source>
</evidence>
<dbReference type="KEGG" id="lbc:LACBIDRAFT_316710"/>
<accession>B0E1H1</accession>
<protein>
    <submittedName>
        <fullName evidence="2">Predicted protein</fullName>
    </submittedName>
</protein>
<dbReference type="RefSeq" id="XP_001890028.1">
    <property type="nucleotide sequence ID" value="XM_001889993.1"/>
</dbReference>
<evidence type="ECO:0000313" key="3">
    <source>
        <dbReference type="Proteomes" id="UP000001194"/>
    </source>
</evidence>
<organism evidence="3">
    <name type="scientific">Laccaria bicolor (strain S238N-H82 / ATCC MYA-4686)</name>
    <name type="common">Bicoloured deceiver</name>
    <name type="synonym">Laccaria laccata var. bicolor</name>
    <dbReference type="NCBI Taxonomy" id="486041"/>
    <lineage>
        <taxon>Eukaryota</taxon>
        <taxon>Fungi</taxon>
        <taxon>Dikarya</taxon>
        <taxon>Basidiomycota</taxon>
        <taxon>Agaricomycotina</taxon>
        <taxon>Agaricomycetes</taxon>
        <taxon>Agaricomycetidae</taxon>
        <taxon>Agaricales</taxon>
        <taxon>Agaricineae</taxon>
        <taxon>Hydnangiaceae</taxon>
        <taxon>Laccaria</taxon>
    </lineage>
</organism>
<feature type="region of interest" description="Disordered" evidence="1">
    <location>
        <begin position="56"/>
        <end position="84"/>
    </location>
</feature>
<evidence type="ECO:0000313" key="2">
    <source>
        <dbReference type="EMBL" id="EDQ99308.1"/>
    </source>
</evidence>
<dbReference type="EMBL" id="DS547167">
    <property type="protein sequence ID" value="EDQ99308.1"/>
    <property type="molecule type" value="Genomic_DNA"/>
</dbReference>
<reference evidence="2 3" key="1">
    <citation type="journal article" date="2008" name="Nature">
        <title>The genome of Laccaria bicolor provides insights into mycorrhizal symbiosis.</title>
        <authorList>
            <person name="Martin F."/>
            <person name="Aerts A."/>
            <person name="Ahren D."/>
            <person name="Brun A."/>
            <person name="Danchin E.G.J."/>
            <person name="Duchaussoy F."/>
            <person name="Gibon J."/>
            <person name="Kohler A."/>
            <person name="Lindquist E."/>
            <person name="Pereda V."/>
            <person name="Salamov A."/>
            <person name="Shapiro H.J."/>
            <person name="Wuyts J."/>
            <person name="Blaudez D."/>
            <person name="Buee M."/>
            <person name="Brokstein P."/>
            <person name="Canbaeck B."/>
            <person name="Cohen D."/>
            <person name="Courty P.E."/>
            <person name="Coutinho P.M."/>
            <person name="Delaruelle C."/>
            <person name="Detter J.C."/>
            <person name="Deveau A."/>
            <person name="DiFazio S."/>
            <person name="Duplessis S."/>
            <person name="Fraissinet-Tachet L."/>
            <person name="Lucic E."/>
            <person name="Frey-Klett P."/>
            <person name="Fourrey C."/>
            <person name="Feussner I."/>
            <person name="Gay G."/>
            <person name="Grimwood J."/>
            <person name="Hoegger P.J."/>
            <person name="Jain P."/>
            <person name="Kilaru S."/>
            <person name="Labbe J."/>
            <person name="Lin Y.C."/>
            <person name="Legue V."/>
            <person name="Le Tacon F."/>
            <person name="Marmeisse R."/>
            <person name="Melayah D."/>
            <person name="Montanini B."/>
            <person name="Muratet M."/>
            <person name="Nehls U."/>
            <person name="Niculita-Hirzel H."/>
            <person name="Oudot-Le Secq M.P."/>
            <person name="Peter M."/>
            <person name="Quesneville H."/>
            <person name="Rajashekar B."/>
            <person name="Reich M."/>
            <person name="Rouhier N."/>
            <person name="Schmutz J."/>
            <person name="Yin T."/>
            <person name="Chalot M."/>
            <person name="Henrissat B."/>
            <person name="Kuees U."/>
            <person name="Lucas S."/>
            <person name="Van de Peer Y."/>
            <person name="Podila G.K."/>
            <person name="Polle A."/>
            <person name="Pukkila P.J."/>
            <person name="Richardson P.M."/>
            <person name="Rouze P."/>
            <person name="Sanders I.R."/>
            <person name="Stajich J.E."/>
            <person name="Tunlid A."/>
            <person name="Tuskan G."/>
            <person name="Grigoriev I.V."/>
        </authorList>
    </citation>
    <scope>NUCLEOTIDE SEQUENCE [LARGE SCALE GENOMIC DNA]</scope>
    <source>
        <strain evidence="3">S238N-H82 / ATCC MYA-4686</strain>
    </source>
</reference>
<name>B0E1H1_LACBS</name>
<dbReference type="AlphaFoldDB" id="B0E1H1"/>
<gene>
    <name evidence="2" type="ORF">LACBIDRAFT_316710</name>
</gene>
<dbReference type="InParanoid" id="B0E1H1"/>